<keyword evidence="1" id="KW-0812">Transmembrane</keyword>
<organism evidence="2">
    <name type="scientific">Trypanosoma congolense (strain IL3000)</name>
    <dbReference type="NCBI Taxonomy" id="1068625"/>
    <lineage>
        <taxon>Eukaryota</taxon>
        <taxon>Discoba</taxon>
        <taxon>Euglenozoa</taxon>
        <taxon>Kinetoplastea</taxon>
        <taxon>Metakinetoplastina</taxon>
        <taxon>Trypanosomatida</taxon>
        <taxon>Trypanosomatidae</taxon>
        <taxon>Trypanosoma</taxon>
        <taxon>Nannomonas</taxon>
    </lineage>
</organism>
<protein>
    <submittedName>
        <fullName evidence="2">Uncharacterized protein</fullName>
    </submittedName>
</protein>
<sequence>MMRDRTTKGTMCALCIPLRKSSLLPIYSSAHIKTIPRDVRGRCMNCILAFGFFIVYIKDFTVDYCCCMVVIFVLLFLSWFADSPELSLCTHFSPKFMCEMP</sequence>
<keyword evidence="1" id="KW-1133">Transmembrane helix</keyword>
<feature type="transmembrane region" description="Helical" evidence="1">
    <location>
        <begin position="64"/>
        <end position="81"/>
    </location>
</feature>
<evidence type="ECO:0000313" key="2">
    <source>
        <dbReference type="EMBL" id="CCC91143.1"/>
    </source>
</evidence>
<keyword evidence="1" id="KW-0472">Membrane</keyword>
<gene>
    <name evidence="2" type="ORF">TCIL3000_6_3980</name>
</gene>
<accession>G0UP32</accession>
<reference evidence="2" key="1">
    <citation type="journal article" date="2012" name="Proc. Natl. Acad. Sci. U.S.A.">
        <title>Antigenic diversity is generated by distinct evolutionary mechanisms in African trypanosome species.</title>
        <authorList>
            <person name="Jackson A.P."/>
            <person name="Berry A."/>
            <person name="Aslett M."/>
            <person name="Allison H.C."/>
            <person name="Burton P."/>
            <person name="Vavrova-Anderson J."/>
            <person name="Brown R."/>
            <person name="Browne H."/>
            <person name="Corton N."/>
            <person name="Hauser H."/>
            <person name="Gamble J."/>
            <person name="Gilderthorp R."/>
            <person name="Marcello L."/>
            <person name="McQuillan J."/>
            <person name="Otto T.D."/>
            <person name="Quail M.A."/>
            <person name="Sanders M.J."/>
            <person name="van Tonder A."/>
            <person name="Ginger M.L."/>
            <person name="Field M.C."/>
            <person name="Barry J.D."/>
            <person name="Hertz-Fowler C."/>
            <person name="Berriman M."/>
        </authorList>
    </citation>
    <scope>NUCLEOTIDE SEQUENCE</scope>
    <source>
        <strain evidence="2">IL3000</strain>
    </source>
</reference>
<dbReference type="EMBL" id="HE575319">
    <property type="protein sequence ID" value="CCC91143.1"/>
    <property type="molecule type" value="Genomic_DNA"/>
</dbReference>
<evidence type="ECO:0000256" key="1">
    <source>
        <dbReference type="SAM" id="Phobius"/>
    </source>
</evidence>
<proteinExistence type="predicted"/>
<dbReference type="AlphaFoldDB" id="G0UP32"/>
<name>G0UP32_TRYCI</name>